<dbReference type="Proteomes" id="UP000028933">
    <property type="component" value="Chromosome"/>
</dbReference>
<organism evidence="1 2">
    <name type="scientific">Elizabethkingia anophelis NUHP1</name>
    <dbReference type="NCBI Taxonomy" id="1338011"/>
    <lineage>
        <taxon>Bacteria</taxon>
        <taxon>Pseudomonadati</taxon>
        <taxon>Bacteroidota</taxon>
        <taxon>Flavobacteriia</taxon>
        <taxon>Flavobacteriales</taxon>
        <taxon>Weeksellaceae</taxon>
        <taxon>Elizabethkingia</taxon>
    </lineage>
</organism>
<proteinExistence type="predicted"/>
<evidence type="ECO:0000313" key="2">
    <source>
        <dbReference type="Proteomes" id="UP000028933"/>
    </source>
</evidence>
<reference evidence="1" key="2">
    <citation type="journal article" date="2015" name="Genome Biol. Evol.">
        <title>Complete Genome Sequence and Transcriptomic Analysis of the Novel Pathogen Elizabethkingia anophelis in Response to Oxidative Stress.</title>
        <authorList>
            <person name="Li Y."/>
            <person name="Liu Y."/>
            <person name="Chew S.C."/>
            <person name="Tay M."/>
            <person name="Salido M.M."/>
            <person name="Teo J."/>
            <person name="Lauro F.M."/>
            <person name="Givskov M."/>
            <person name="Yang L."/>
        </authorList>
    </citation>
    <scope>NUCLEOTIDE SEQUENCE</scope>
    <source>
        <strain evidence="1">NUHP1</strain>
    </source>
</reference>
<dbReference type="KEGG" id="eao:BD94_3004"/>
<dbReference type="HOGENOM" id="CLU_3343164_0_0_10"/>
<protein>
    <submittedName>
        <fullName evidence="1">Uncharacterized protein</fullName>
    </submittedName>
</protein>
<name>A0A077EKK9_9FLAO</name>
<gene>
    <name evidence="1" type="ORF">BD94_3004</name>
</gene>
<evidence type="ECO:0000313" key="1">
    <source>
        <dbReference type="EMBL" id="AIL46779.1"/>
    </source>
</evidence>
<dbReference type="AlphaFoldDB" id="A0A077EKK9"/>
<sequence>MIPAIAETTTAIIKRFSKIRFFMFITYYFAQKYYGLF</sequence>
<reference evidence="1" key="1">
    <citation type="journal article" date="2013" name="Lancet">
        <title>First case of E anophelis outbreak in an intensive-care unit.</title>
        <authorList>
            <person name="Teo J."/>
            <person name="Tan S.Y."/>
            <person name="Tay M."/>
            <person name="Ding Y."/>
            <person name="Kjelleberg S."/>
            <person name="Givskov M."/>
            <person name="Lin R.T."/>
            <person name="Yang L."/>
        </authorList>
    </citation>
    <scope>NUCLEOTIDE SEQUENCE [LARGE SCALE GENOMIC DNA]</scope>
    <source>
        <strain evidence="1">NUHP1</strain>
    </source>
</reference>
<dbReference type="STRING" id="1338011.BD94_3004"/>
<dbReference type="EMBL" id="CP007547">
    <property type="protein sequence ID" value="AIL46779.1"/>
    <property type="molecule type" value="Genomic_DNA"/>
</dbReference>
<accession>A0A077EKK9</accession>